<dbReference type="SUPFAM" id="SSF52540">
    <property type="entry name" value="P-loop containing nucleoside triphosphate hydrolases"/>
    <property type="match status" value="1"/>
</dbReference>
<feature type="coiled-coil region" evidence="3">
    <location>
        <begin position="179"/>
        <end position="229"/>
    </location>
</feature>
<evidence type="ECO:0000256" key="1">
    <source>
        <dbReference type="ARBA" id="ARBA00022741"/>
    </source>
</evidence>
<keyword evidence="3" id="KW-0175">Coiled coil</keyword>
<feature type="coiled-coil region" evidence="3">
    <location>
        <begin position="395"/>
        <end position="422"/>
    </location>
</feature>
<dbReference type="InterPro" id="IPR027417">
    <property type="entry name" value="P-loop_NTPase"/>
</dbReference>
<dbReference type="PANTHER" id="PTHR32309:SF13">
    <property type="entry name" value="FERRIC ENTEROBACTIN TRANSPORT PROTEIN FEPE"/>
    <property type="match status" value="1"/>
</dbReference>
<dbReference type="EnsemblBacteria" id="BAC08751">
    <property type="protein sequence ID" value="BAC08751"/>
    <property type="gene ID" value="BAC08751"/>
</dbReference>
<accession>Q8DJM3</accession>
<feature type="compositionally biased region" description="Low complexity" evidence="4">
    <location>
        <begin position="245"/>
        <end position="261"/>
    </location>
</feature>
<keyword evidence="1" id="KW-0547">Nucleotide-binding</keyword>
<dbReference type="STRING" id="197221.gene:10747795"/>
<organism evidence="6 7">
    <name type="scientific">Thermosynechococcus vestitus (strain NIES-2133 / IAM M-273 / BP-1)</name>
    <dbReference type="NCBI Taxonomy" id="197221"/>
    <lineage>
        <taxon>Bacteria</taxon>
        <taxon>Bacillati</taxon>
        <taxon>Cyanobacteriota</taxon>
        <taxon>Cyanophyceae</taxon>
        <taxon>Acaryochloridales</taxon>
        <taxon>Thermosynechococcaceae</taxon>
        <taxon>Thermosynechococcus</taxon>
    </lineage>
</organism>
<dbReference type="CDD" id="cd05387">
    <property type="entry name" value="BY-kinase"/>
    <property type="match status" value="1"/>
</dbReference>
<dbReference type="PANTHER" id="PTHR32309">
    <property type="entry name" value="TYROSINE-PROTEIN KINASE"/>
    <property type="match status" value="1"/>
</dbReference>
<feature type="region of interest" description="Disordered" evidence="4">
    <location>
        <begin position="242"/>
        <end position="261"/>
    </location>
</feature>
<dbReference type="InterPro" id="IPR017746">
    <property type="entry name" value="Cellulose_synthase_operon_BcsQ"/>
</dbReference>
<evidence type="ECO:0000256" key="2">
    <source>
        <dbReference type="ARBA" id="ARBA00022840"/>
    </source>
</evidence>
<evidence type="ECO:0000256" key="5">
    <source>
        <dbReference type="SAM" id="Phobius"/>
    </source>
</evidence>
<keyword evidence="5" id="KW-1133">Transmembrane helix</keyword>
<sequence>MSSENNHLSLPPEASQLSLWQPRPIDKVTVDELLRGLKRRSAVAALVGAFVAIGYLGCYYLFLRNYQYSILLQVEPIQPPGARPGATSEAIRNLASLPLPLLSASIEGDATTLLQILNSDIVLKPIYEKFLKDNPDLDREQYSYETFLKSIKIEDQAEKKLLSKGSSKIVRITFIAKDKTKLESALKIIVEELKKFNEAQKQEQISDNLRYLNQEIQKTLSQIDDLDSQLNEFRYQNRVVRPDVTTSTNSPNSGNSASGMSDLQTYTNLLIELEYKRNENRVKLESTQETFNSLKAQLKLSPDEALAASNLAASRDYQQLLGALATTETQLAGERSNLTDQSPTVQALEEQKRQLLDQSKRQARQITIRYQNQVPRPETLIGYGSAVSDSLIGKYLQVKTELEALKRADAELSNQIQATKAEVSRLLGLANPYRKIEQRFATALQSLGLLLQTRQSLQLQIAQRDFTWKVLSDIDDTERYQVSTRLSTALLMALALGGISGVLIALIMDWLDDRFLEVEQIRQQTPLPILGQIPVTKTFDQLAFSRLEAPLTLWGLQHRLPGVSPAFKESFYFLLTQLEVLGSPHALAVMGTSGQEGQTTIALYLALAAAAIGKRVLLVDANLHQPSLHQVLGIPNVNGLGELLQGTMPLPHWPSLLANLTEGLWVLTGGQAQQEPMALFSSYRWFDFLDSTKETFDVVIVDVPAILAAADTYRVLTALDRALLVVRLRKTREAALAEALKACDLGLRQKMLGIVVNGVVKANQRFGNFQTRATDLEMASISATSA</sequence>
<dbReference type="GO" id="GO:0005886">
    <property type="term" value="C:plasma membrane"/>
    <property type="evidence" value="ECO:0007669"/>
    <property type="project" value="TreeGrafter"/>
</dbReference>
<dbReference type="eggNOG" id="COG3206">
    <property type="taxonomic scope" value="Bacteria"/>
</dbReference>
<dbReference type="Gene3D" id="3.40.50.300">
    <property type="entry name" value="P-loop containing nucleotide triphosphate hydrolases"/>
    <property type="match status" value="1"/>
</dbReference>
<dbReference type="AlphaFoldDB" id="Q8DJM3"/>
<reference evidence="6 7" key="1">
    <citation type="journal article" date="2002" name="DNA Res.">
        <title>Complete genome structure of the thermophilic cyanobacterium Thermosynechococcus elongatus BP-1.</title>
        <authorList>
            <person name="Nakamura Y."/>
            <person name="Kaneko T."/>
            <person name="Sato S."/>
            <person name="Ikeuchi M."/>
            <person name="Katoh H."/>
            <person name="Sasamoto S."/>
            <person name="Watanabe A."/>
            <person name="Iriguchi M."/>
            <person name="Kawashima K."/>
            <person name="Kimura T."/>
            <person name="Kishida Y."/>
            <person name="Kiyokawa C."/>
            <person name="Kohara M."/>
            <person name="Matsumoto M."/>
            <person name="Matsuno A."/>
            <person name="Nakazaki N."/>
            <person name="Shimpo S."/>
            <person name="Sugimoto M."/>
            <person name="Takeuchi C."/>
            <person name="Yamada M."/>
            <person name="Tabata S."/>
        </authorList>
    </citation>
    <scope>NUCLEOTIDE SEQUENCE [LARGE SCALE GENOMIC DNA]</scope>
    <source>
        <strain evidence="7">IAM M-273 / NIES-2133 / BP-1</strain>
    </source>
</reference>
<evidence type="ECO:0000256" key="3">
    <source>
        <dbReference type="SAM" id="Coils"/>
    </source>
</evidence>
<dbReference type="KEGG" id="tel:tll1199"/>
<protein>
    <submittedName>
        <fullName evidence="6">Tll1199 protein</fullName>
    </submittedName>
</protein>
<keyword evidence="5" id="KW-0812">Transmembrane</keyword>
<dbReference type="RefSeq" id="WP_011057041.1">
    <property type="nucleotide sequence ID" value="NC_004113.1"/>
</dbReference>
<keyword evidence="7" id="KW-1185">Reference proteome</keyword>
<dbReference type="GO" id="GO:0004713">
    <property type="term" value="F:protein tyrosine kinase activity"/>
    <property type="evidence" value="ECO:0007669"/>
    <property type="project" value="TreeGrafter"/>
</dbReference>
<dbReference type="InterPro" id="IPR050445">
    <property type="entry name" value="Bact_polysacc_biosynth/exp"/>
</dbReference>
<proteinExistence type="predicted"/>
<gene>
    <name evidence="6" type="ordered locus">tll1199</name>
</gene>
<feature type="transmembrane region" description="Helical" evidence="5">
    <location>
        <begin position="42"/>
        <end position="63"/>
    </location>
</feature>
<feature type="transmembrane region" description="Helical" evidence="5">
    <location>
        <begin position="489"/>
        <end position="511"/>
    </location>
</feature>
<name>Q8DJM3_THEVB</name>
<dbReference type="Pfam" id="PF06564">
    <property type="entry name" value="CBP_BcsQ"/>
    <property type="match status" value="1"/>
</dbReference>
<keyword evidence="5" id="KW-0472">Membrane</keyword>
<evidence type="ECO:0000256" key="4">
    <source>
        <dbReference type="SAM" id="MobiDB-lite"/>
    </source>
</evidence>
<keyword evidence="2" id="KW-0067">ATP-binding</keyword>
<dbReference type="InterPro" id="IPR005702">
    <property type="entry name" value="Wzc-like_C"/>
</dbReference>
<dbReference type="eggNOG" id="COG0489">
    <property type="taxonomic scope" value="Bacteria"/>
</dbReference>
<dbReference type="Proteomes" id="UP000000440">
    <property type="component" value="Chromosome"/>
</dbReference>
<dbReference type="EMBL" id="BA000039">
    <property type="protein sequence ID" value="BAC08751.1"/>
    <property type="molecule type" value="Genomic_DNA"/>
</dbReference>
<evidence type="ECO:0000313" key="7">
    <source>
        <dbReference type="Proteomes" id="UP000000440"/>
    </source>
</evidence>
<evidence type="ECO:0000313" key="6">
    <source>
        <dbReference type="EMBL" id="BAC08751.1"/>
    </source>
</evidence>